<dbReference type="Proteomes" id="UP000019140">
    <property type="component" value="Unassembled WGS sequence"/>
</dbReference>
<dbReference type="HOGENOM" id="CLU_1861534_0_0_7"/>
<accession>W4M8B3</accession>
<dbReference type="AlphaFoldDB" id="W4M8B3"/>
<evidence type="ECO:0000313" key="1">
    <source>
        <dbReference type="EMBL" id="ETX06418.1"/>
    </source>
</evidence>
<reference evidence="1 2" key="1">
    <citation type="journal article" date="2014" name="Nature">
        <title>An environmental bacterial taxon with a large and distinct metabolic repertoire.</title>
        <authorList>
            <person name="Wilson M.C."/>
            <person name="Mori T."/>
            <person name="Ruckert C."/>
            <person name="Uria A.R."/>
            <person name="Helf M.J."/>
            <person name="Takada K."/>
            <person name="Gernert C."/>
            <person name="Steffens U.A."/>
            <person name="Heycke N."/>
            <person name="Schmitt S."/>
            <person name="Rinke C."/>
            <person name="Helfrich E.J."/>
            <person name="Brachmann A.O."/>
            <person name="Gurgui C."/>
            <person name="Wakimoto T."/>
            <person name="Kracht M."/>
            <person name="Crusemann M."/>
            <person name="Hentschel U."/>
            <person name="Abe I."/>
            <person name="Matsunaga S."/>
            <person name="Kalinowski J."/>
            <person name="Takeyama H."/>
            <person name="Piel J."/>
        </authorList>
    </citation>
    <scope>NUCLEOTIDE SEQUENCE [LARGE SCALE GENOMIC DNA]</scope>
    <source>
        <strain evidence="2">TSY2</strain>
    </source>
</reference>
<protein>
    <submittedName>
        <fullName evidence="1">Uncharacterized protein</fullName>
    </submittedName>
</protein>
<evidence type="ECO:0000313" key="2">
    <source>
        <dbReference type="Proteomes" id="UP000019140"/>
    </source>
</evidence>
<proteinExistence type="predicted"/>
<organism evidence="1 2">
    <name type="scientific">Candidatus Entotheonella gemina</name>
    <dbReference type="NCBI Taxonomy" id="1429439"/>
    <lineage>
        <taxon>Bacteria</taxon>
        <taxon>Pseudomonadati</taxon>
        <taxon>Nitrospinota/Tectimicrobiota group</taxon>
        <taxon>Candidatus Tectimicrobiota</taxon>
        <taxon>Candidatus Entotheonellia</taxon>
        <taxon>Candidatus Entotheonellales</taxon>
        <taxon>Candidatus Entotheonellaceae</taxon>
        <taxon>Candidatus Entotheonella</taxon>
    </lineage>
</organism>
<sequence length="137" mass="15418">MSEKQPGPPRSIHPREGWHNIFTVQTSGEAQFNQGHMYEVSYQDRSILRLVYNIKDHELTGRSAVSVRCMLCGMKSRALGSFEDYPLIGTMDVNTIRPTLKMSTERILNHLGTQHGEDLGGVDDLDFFNSVMDSCGL</sequence>
<gene>
    <name evidence="1" type="ORF">ETSY2_17215</name>
</gene>
<comment type="caution">
    <text evidence="1">The sequence shown here is derived from an EMBL/GenBank/DDBJ whole genome shotgun (WGS) entry which is preliminary data.</text>
</comment>
<dbReference type="EMBL" id="AZHX01000697">
    <property type="protein sequence ID" value="ETX06418.1"/>
    <property type="molecule type" value="Genomic_DNA"/>
</dbReference>
<name>W4M8B3_9BACT</name>
<keyword evidence="2" id="KW-1185">Reference proteome</keyword>